<name>A0A1I7Z8A3_9BILA</name>
<dbReference type="GO" id="GO:0016020">
    <property type="term" value="C:membrane"/>
    <property type="evidence" value="ECO:0007669"/>
    <property type="project" value="UniProtKB-SubCell"/>
</dbReference>
<keyword evidence="7" id="KW-1185">Reference proteome</keyword>
<feature type="transmembrane region" description="Helical" evidence="6">
    <location>
        <begin position="220"/>
        <end position="243"/>
    </location>
</feature>
<evidence type="ECO:0000256" key="2">
    <source>
        <dbReference type="ARBA" id="ARBA00005692"/>
    </source>
</evidence>
<dbReference type="Gene3D" id="1.20.1070.10">
    <property type="entry name" value="Rhodopsin 7-helix transmembrane proteins"/>
    <property type="match status" value="1"/>
</dbReference>
<organism evidence="7 8">
    <name type="scientific">Steinernema glaseri</name>
    <dbReference type="NCBI Taxonomy" id="37863"/>
    <lineage>
        <taxon>Eukaryota</taxon>
        <taxon>Metazoa</taxon>
        <taxon>Ecdysozoa</taxon>
        <taxon>Nematoda</taxon>
        <taxon>Chromadorea</taxon>
        <taxon>Rhabditida</taxon>
        <taxon>Tylenchina</taxon>
        <taxon>Panagrolaimomorpha</taxon>
        <taxon>Strongyloidoidea</taxon>
        <taxon>Steinernematidae</taxon>
        <taxon>Steinernema</taxon>
    </lineage>
</organism>
<proteinExistence type="inferred from homology"/>
<reference evidence="8" key="1">
    <citation type="submission" date="2016-11" db="UniProtKB">
        <authorList>
            <consortium name="WormBaseParasite"/>
        </authorList>
    </citation>
    <scope>IDENTIFICATION</scope>
</reference>
<evidence type="ECO:0000256" key="1">
    <source>
        <dbReference type="ARBA" id="ARBA00004141"/>
    </source>
</evidence>
<keyword evidence="5 6" id="KW-0472">Membrane</keyword>
<dbReference type="PANTHER" id="PTHR31552">
    <property type="entry name" value="SERPENTINE RECEPTOR CLASS GAMMA"/>
    <property type="match status" value="1"/>
</dbReference>
<evidence type="ECO:0000256" key="3">
    <source>
        <dbReference type="ARBA" id="ARBA00022692"/>
    </source>
</evidence>
<dbReference type="PRINTS" id="PR00698">
    <property type="entry name" value="TMPROTEINSRG"/>
</dbReference>
<protein>
    <recommendedName>
        <fullName evidence="6">Serpentine receptor class gamma</fullName>
    </recommendedName>
</protein>
<feature type="transmembrane region" description="Helical" evidence="6">
    <location>
        <begin position="255"/>
        <end position="276"/>
    </location>
</feature>
<dbReference type="PANTHER" id="PTHR31552:SF8">
    <property type="entry name" value="SERPENTINE RECEPTOR CLASS GAMMA"/>
    <property type="match status" value="1"/>
</dbReference>
<keyword evidence="4 6" id="KW-1133">Transmembrane helix</keyword>
<evidence type="ECO:0000313" key="8">
    <source>
        <dbReference type="WBParaSite" id="L893_g23916.t1"/>
    </source>
</evidence>
<dbReference type="WBParaSite" id="L893_g23916.t1">
    <property type="protein sequence ID" value="L893_g23916.t1"/>
    <property type="gene ID" value="L893_g23916"/>
</dbReference>
<dbReference type="Proteomes" id="UP000095287">
    <property type="component" value="Unplaced"/>
</dbReference>
<accession>A0A1I7Z8A3</accession>
<comment type="caution">
    <text evidence="6">Lacks conserved residue(s) required for the propagation of feature annotation.</text>
</comment>
<dbReference type="InterPro" id="IPR000609">
    <property type="entry name" value="7TM_GPCR_serpentine_rcpt_Srg"/>
</dbReference>
<dbReference type="GO" id="GO:0004888">
    <property type="term" value="F:transmembrane signaling receptor activity"/>
    <property type="evidence" value="ECO:0007669"/>
    <property type="project" value="InterPro"/>
</dbReference>
<feature type="transmembrane region" description="Helical" evidence="6">
    <location>
        <begin position="12"/>
        <end position="35"/>
    </location>
</feature>
<evidence type="ECO:0000313" key="7">
    <source>
        <dbReference type="Proteomes" id="UP000095287"/>
    </source>
</evidence>
<feature type="transmembrane region" description="Helical" evidence="6">
    <location>
        <begin position="183"/>
        <end position="208"/>
    </location>
</feature>
<comment type="similarity">
    <text evidence="2 6">Belongs to the nematode receptor-like protein srg family.</text>
</comment>
<comment type="subcellular location">
    <subcellularLocation>
        <location evidence="1">Membrane</location>
        <topology evidence="1">Multi-pass membrane protein</topology>
    </subcellularLocation>
</comment>
<evidence type="ECO:0000256" key="4">
    <source>
        <dbReference type="ARBA" id="ARBA00022989"/>
    </source>
</evidence>
<feature type="transmembrane region" description="Helical" evidence="6">
    <location>
        <begin position="90"/>
        <end position="114"/>
    </location>
</feature>
<dbReference type="AlphaFoldDB" id="A0A1I7Z8A3"/>
<feature type="transmembrane region" description="Helical" evidence="6">
    <location>
        <begin position="135"/>
        <end position="163"/>
    </location>
</feature>
<evidence type="ECO:0000256" key="5">
    <source>
        <dbReference type="ARBA" id="ARBA00023136"/>
    </source>
</evidence>
<sequence>MYSVALTTEKQLLFYIPVAYSIPCYAFYIFTIYVLSMRSFKNYFDSTFFTLFKVQGVIDMLVHVLNWLTLRIPFSGLFNEFFGEPAIERGFFPTFLVFLYYYATYAQIFNLTLVTLNRLVIIALPGYFRILWITYLKYVVAITHILPSALTWHVLAGGAYFRFMPGQGWASTNNKFLGIRNSLYVLIVILITSALNLVVNMTTVFFIVSKKKCRKNWSEIKLFFLTVSMFLIHLMEAILQIYAYQSGSDWAVMKVVFILTSFVKDLTCLTAPWFLFITSRTCRRAMCQVVRWTKTNGTDSSLFAKRS</sequence>
<keyword evidence="3 6" id="KW-0812">Transmembrane</keyword>
<dbReference type="GO" id="GO:0007606">
    <property type="term" value="P:sensory perception of chemical stimulus"/>
    <property type="evidence" value="ECO:0007669"/>
    <property type="project" value="UniProtKB-UniRule"/>
</dbReference>
<evidence type="ECO:0000256" key="6">
    <source>
        <dbReference type="RuleBase" id="RU280813"/>
    </source>
</evidence>
<dbReference type="Pfam" id="PF02118">
    <property type="entry name" value="Srg"/>
    <property type="match status" value="1"/>
</dbReference>